<accession>A0ABS4CUW2</accession>
<dbReference type="Proteomes" id="UP000674416">
    <property type="component" value="Unassembled WGS sequence"/>
</dbReference>
<proteinExistence type="predicted"/>
<evidence type="ECO:0000313" key="2">
    <source>
        <dbReference type="Proteomes" id="UP000674416"/>
    </source>
</evidence>
<keyword evidence="2" id="KW-1185">Reference proteome</keyword>
<name>A0ABS4CUW2_9BACI</name>
<sequence length="52" mass="5342">MLTAAAAFAGIGVFLHPFNPASLHVALIGISIIGWINADNLPSAGDAKRKRG</sequence>
<organism evidence="1 2">
    <name type="scientific">Bacillus capparidis</name>
    <dbReference type="NCBI Taxonomy" id="1840411"/>
    <lineage>
        <taxon>Bacteria</taxon>
        <taxon>Bacillati</taxon>
        <taxon>Bacillota</taxon>
        <taxon>Bacilli</taxon>
        <taxon>Bacillales</taxon>
        <taxon>Bacillaceae</taxon>
        <taxon>Bacillus</taxon>
    </lineage>
</organism>
<gene>
    <name evidence="1" type="ORF">JOC74_001842</name>
</gene>
<reference evidence="1 2" key="1">
    <citation type="submission" date="2021-01" db="EMBL/GenBank/DDBJ databases">
        <title>Genomic Encyclopedia of Type Strains, Phase IV (KMG-IV): sequencing the most valuable type-strain genomes for metagenomic binning, comparative biology and taxonomic classification.</title>
        <authorList>
            <person name="Goeker M."/>
        </authorList>
    </citation>
    <scope>NUCLEOTIDE SEQUENCE [LARGE SCALE GENOMIC DNA]</scope>
    <source>
        <strain evidence="1 2">DSM 103394</strain>
    </source>
</reference>
<evidence type="ECO:0000313" key="1">
    <source>
        <dbReference type="EMBL" id="MBP1081349.1"/>
    </source>
</evidence>
<comment type="caution">
    <text evidence="1">The sequence shown here is derived from an EMBL/GenBank/DDBJ whole genome shotgun (WGS) entry which is preliminary data.</text>
</comment>
<protein>
    <submittedName>
        <fullName evidence="1">Uncharacterized protein</fullName>
    </submittedName>
</protein>
<dbReference type="EMBL" id="JAFDST010000002">
    <property type="protein sequence ID" value="MBP1081349.1"/>
    <property type="molecule type" value="Genomic_DNA"/>
</dbReference>